<comment type="caution">
    <text evidence="3">The sequence shown here is derived from an EMBL/GenBank/DDBJ whole genome shotgun (WGS) entry which is preliminary data.</text>
</comment>
<evidence type="ECO:0000313" key="4">
    <source>
        <dbReference type="Proteomes" id="UP000004097"/>
    </source>
</evidence>
<evidence type="ECO:0000313" key="3">
    <source>
        <dbReference type="EMBL" id="EFW23601.1"/>
    </source>
</evidence>
<organism evidence="3 4">
    <name type="scientific">Solobacterium moorei F0204</name>
    <dbReference type="NCBI Taxonomy" id="706433"/>
    <lineage>
        <taxon>Bacteria</taxon>
        <taxon>Bacillati</taxon>
        <taxon>Bacillota</taxon>
        <taxon>Erysipelotrichia</taxon>
        <taxon>Erysipelotrichales</taxon>
        <taxon>Erysipelotrichaceae</taxon>
        <taxon>Solobacterium</taxon>
    </lineage>
</organism>
<dbReference type="Pfam" id="PF18819">
    <property type="entry name" value="MuF_C"/>
    <property type="match status" value="1"/>
</dbReference>
<gene>
    <name evidence="3" type="ORF">HMPREF9430_01858</name>
</gene>
<feature type="domain" description="Phage MuF C-terminal" evidence="2">
    <location>
        <begin position="295"/>
        <end position="396"/>
    </location>
</feature>
<dbReference type="AlphaFoldDB" id="E7MQM2"/>
<dbReference type="eggNOG" id="ENOG50347MR">
    <property type="taxonomic scope" value="Bacteria"/>
</dbReference>
<sequence length="633" mass="72999">MKLNELDAGGETPPDIISDVDDIQQGFDVAKFTEMIGHTLAEKKHIINAKEVLQEISSGYQELIDDELDDVISAMNRQLDWIADSMQWLSEKIVDRALEIRQQEEKQLRTFIEKELVTHETEKAYFVSIPKAVMKSNMDGFWIPKRIMKWNSEANSYEVQYYPNFKFTEYEYSKTHKKLKDAVDKKEITGDEFKSLMVATSIHLDHLRNLDGVESIEEVKKQEREDIMDSDKSREIKWSDQLLDEDGNLKTWERQLLEYEYGLIDNTPLVLQENSKDLSYAKVDDLPITMNTSTLRKLKSKHNISGETIVRSATLLHKTLLAMQSKEFDDSLVFLLDEKNEEKYPMIMVLRENKKLGTYEVNEITSIYDKKNFENLFKQSINEHRKVWLNPEKIKEITSQDFQFVPDSLSLYTNNISGVVQNQEEIKGLLLSTLGKDDLAKRKASYVNKMQTILKDLPFNVKAANDNEVQEVYNSLSKLDESIPMYFEKALESTSDNNYIHSKLEWLKSSTISGDGKLDILYTEVDNNIIESKDTIQGKINLSEPCIEWYVNDELIVNEQMKGSTYSEKLDALNGEISGFTYDEIMRRCDEAHSLFKDKLQNDILDEDIAGGDTAGVHSKPPEEKELGGGMHL</sequence>
<keyword evidence="4" id="KW-1185">Reference proteome</keyword>
<protein>
    <recommendedName>
        <fullName evidence="2">Phage MuF C-terminal domain-containing protein</fullName>
    </recommendedName>
</protein>
<dbReference type="EMBL" id="AECQ01000037">
    <property type="protein sequence ID" value="EFW23601.1"/>
    <property type="molecule type" value="Genomic_DNA"/>
</dbReference>
<evidence type="ECO:0000259" key="2">
    <source>
        <dbReference type="Pfam" id="PF18819"/>
    </source>
</evidence>
<evidence type="ECO:0000256" key="1">
    <source>
        <dbReference type="SAM" id="MobiDB-lite"/>
    </source>
</evidence>
<dbReference type="Proteomes" id="UP000004097">
    <property type="component" value="Unassembled WGS sequence"/>
</dbReference>
<dbReference type="InterPro" id="IPR041131">
    <property type="entry name" value="MuF_C"/>
</dbReference>
<reference evidence="3 4" key="1">
    <citation type="submission" date="2010-08" db="EMBL/GenBank/DDBJ databases">
        <authorList>
            <person name="Weinstock G."/>
            <person name="Sodergren E."/>
            <person name="Clifton S."/>
            <person name="Fulton L."/>
            <person name="Fulton B."/>
            <person name="Courtney L."/>
            <person name="Fronick C."/>
            <person name="Harrison M."/>
            <person name="Strong C."/>
            <person name="Farmer C."/>
            <person name="Delahaunty K."/>
            <person name="Markovic C."/>
            <person name="Hall O."/>
            <person name="Minx P."/>
            <person name="Tomlinson C."/>
            <person name="Mitreva M."/>
            <person name="Hou S."/>
            <person name="Chen J."/>
            <person name="Wollam A."/>
            <person name="Pepin K.H."/>
            <person name="Johnson M."/>
            <person name="Bhonagiri V."/>
            <person name="Zhang X."/>
            <person name="Suruliraj S."/>
            <person name="Warren W."/>
            <person name="Chinwalla A."/>
            <person name="Mardis E.R."/>
            <person name="Wilson R.K."/>
        </authorList>
    </citation>
    <scope>NUCLEOTIDE SEQUENCE [LARGE SCALE GENOMIC DNA]</scope>
    <source>
        <strain evidence="3 4">F0204</strain>
    </source>
</reference>
<proteinExistence type="predicted"/>
<feature type="region of interest" description="Disordered" evidence="1">
    <location>
        <begin position="610"/>
        <end position="633"/>
    </location>
</feature>
<dbReference type="HOGENOM" id="CLU_432047_0_0_9"/>
<dbReference type="STRING" id="706433.HMPREF9430_01858"/>
<dbReference type="RefSeq" id="WP_006526660.1">
    <property type="nucleotide sequence ID" value="NZ_GL637670.1"/>
</dbReference>
<name>E7MQM2_9FIRM</name>
<accession>E7MQM2</accession>
<dbReference type="OrthoDB" id="10020132at2"/>